<proteinExistence type="predicted"/>
<organism evidence="3 4">
    <name type="scientific">Jannaschia pohangensis</name>
    <dbReference type="NCBI Taxonomy" id="390807"/>
    <lineage>
        <taxon>Bacteria</taxon>
        <taxon>Pseudomonadati</taxon>
        <taxon>Pseudomonadota</taxon>
        <taxon>Alphaproteobacteria</taxon>
        <taxon>Rhodobacterales</taxon>
        <taxon>Roseobacteraceae</taxon>
        <taxon>Jannaschia</taxon>
    </lineage>
</organism>
<dbReference type="STRING" id="390807.SAMN04488095_1949"/>
<keyword evidence="1" id="KW-0802">TPR repeat</keyword>
<keyword evidence="2" id="KW-0732">Signal</keyword>
<dbReference type="InterPro" id="IPR011990">
    <property type="entry name" value="TPR-like_helical_dom_sf"/>
</dbReference>
<evidence type="ECO:0000256" key="2">
    <source>
        <dbReference type="SAM" id="SignalP"/>
    </source>
</evidence>
<dbReference type="Pfam" id="PF13429">
    <property type="entry name" value="TPR_15"/>
    <property type="match status" value="1"/>
</dbReference>
<dbReference type="PANTHER" id="PTHR12558">
    <property type="entry name" value="CELL DIVISION CYCLE 16,23,27"/>
    <property type="match status" value="1"/>
</dbReference>
<dbReference type="OrthoDB" id="9766710at2"/>
<gene>
    <name evidence="3" type="ORF">SAMN04488095_1949</name>
</gene>
<accession>A0A1I3MSW1</accession>
<feature type="chain" id="PRO_5011618459" evidence="2">
    <location>
        <begin position="20"/>
        <end position="559"/>
    </location>
</feature>
<name>A0A1I3MSW1_9RHOB</name>
<dbReference type="InterPro" id="IPR019734">
    <property type="entry name" value="TPR_rpt"/>
</dbReference>
<dbReference type="RefSeq" id="WP_092779686.1">
    <property type="nucleotide sequence ID" value="NZ_FORA01000002.1"/>
</dbReference>
<dbReference type="SMART" id="SM00386">
    <property type="entry name" value="HAT"/>
    <property type="match status" value="2"/>
</dbReference>
<dbReference type="PROSITE" id="PS50005">
    <property type="entry name" value="TPR"/>
    <property type="match status" value="2"/>
</dbReference>
<evidence type="ECO:0000313" key="3">
    <source>
        <dbReference type="EMBL" id="SFJ00184.1"/>
    </source>
</evidence>
<dbReference type="EMBL" id="FORA01000002">
    <property type="protein sequence ID" value="SFJ00184.1"/>
    <property type="molecule type" value="Genomic_DNA"/>
</dbReference>
<dbReference type="PANTHER" id="PTHR12558:SF13">
    <property type="entry name" value="CELL DIVISION CYCLE PROTEIN 27 HOMOLOG"/>
    <property type="match status" value="1"/>
</dbReference>
<dbReference type="InterPro" id="IPR003107">
    <property type="entry name" value="HAT"/>
</dbReference>
<feature type="repeat" description="TPR" evidence="1">
    <location>
        <begin position="392"/>
        <end position="425"/>
    </location>
</feature>
<protein>
    <submittedName>
        <fullName evidence="3">Flp pilus assembly protein TadD, contains TPR repeats</fullName>
    </submittedName>
</protein>
<feature type="signal peptide" evidence="2">
    <location>
        <begin position="1"/>
        <end position="19"/>
    </location>
</feature>
<feature type="repeat" description="TPR" evidence="1">
    <location>
        <begin position="461"/>
        <end position="494"/>
    </location>
</feature>
<sequence length="559" mass="60743">MFRSLLLAATLLTPMAATAQGIAGPYLAARIAGYSNDYAAAGEYYARLMRRDEATAGVLENAVIIFSVLGRFDKAVEAADALAAAGQPSQFSDSARMVTLLRDGNFSEAPALLEEDGVGGALLDGLLAAWIAAGAGEMNEALAAFDTMAEAEGFATFAYQHKALALALAGDYEGADEIFSGRAHGPLSANTRMIAAHVQVLVQLDRADDARELLTQANEATNSPMLEDLARRLDAGAPVPFDMVRSATDGAAEAYFTLAALLVGESSTTFTLLNARAAVALRPDHVDGLILVSNLLEQQGQYDLANDVLATVPSDDPSFFGAEIARGEVLLSADKTEAALEVFQALTRSHGDEPSVWLAYSDALRRLERFEEAAAGYDRTIEMQGEITPRDWFLYYARGIARERTGDWEGAESDFRRALELNPEDPNVLNYLGYGLVEQRMKLDEALDMIERAVAGRPDDGYITDSLGWVLYRLGRYEEAVAPMERAVELRPLDPLINDHLGDVLWTVGRQREAEFQWKRALSLDPEEQEDRIRRKLEVGLDVVLEEEGGAGPIEAANE</sequence>
<reference evidence="3 4" key="1">
    <citation type="submission" date="2016-10" db="EMBL/GenBank/DDBJ databases">
        <authorList>
            <person name="de Groot N.N."/>
        </authorList>
    </citation>
    <scope>NUCLEOTIDE SEQUENCE [LARGE SCALE GENOMIC DNA]</scope>
    <source>
        <strain evidence="3 4">DSM 19073</strain>
    </source>
</reference>
<dbReference type="AlphaFoldDB" id="A0A1I3MSW1"/>
<dbReference type="Proteomes" id="UP000199110">
    <property type="component" value="Unassembled WGS sequence"/>
</dbReference>
<dbReference type="GO" id="GO:0006396">
    <property type="term" value="P:RNA processing"/>
    <property type="evidence" value="ECO:0007669"/>
    <property type="project" value="InterPro"/>
</dbReference>
<evidence type="ECO:0000256" key="1">
    <source>
        <dbReference type="PROSITE-ProRule" id="PRU00339"/>
    </source>
</evidence>
<dbReference type="SMART" id="SM00028">
    <property type="entry name" value="TPR"/>
    <property type="match status" value="5"/>
</dbReference>
<dbReference type="Pfam" id="PF13432">
    <property type="entry name" value="TPR_16"/>
    <property type="match status" value="1"/>
</dbReference>
<dbReference type="SUPFAM" id="SSF48452">
    <property type="entry name" value="TPR-like"/>
    <property type="match status" value="3"/>
</dbReference>
<keyword evidence="4" id="KW-1185">Reference proteome</keyword>
<dbReference type="Gene3D" id="1.25.40.10">
    <property type="entry name" value="Tetratricopeptide repeat domain"/>
    <property type="match status" value="3"/>
</dbReference>
<evidence type="ECO:0000313" key="4">
    <source>
        <dbReference type="Proteomes" id="UP000199110"/>
    </source>
</evidence>